<evidence type="ECO:0000256" key="1">
    <source>
        <dbReference type="SAM" id="MobiDB-lite"/>
    </source>
</evidence>
<reference evidence="2" key="1">
    <citation type="submission" date="2020-03" db="EMBL/GenBank/DDBJ databases">
        <title>The deep terrestrial virosphere.</title>
        <authorList>
            <person name="Holmfeldt K."/>
            <person name="Nilsson E."/>
            <person name="Simone D."/>
            <person name="Lopez-Fernandez M."/>
            <person name="Wu X."/>
            <person name="de Brujin I."/>
            <person name="Lundin D."/>
            <person name="Andersson A."/>
            <person name="Bertilsson S."/>
            <person name="Dopson M."/>
        </authorList>
    </citation>
    <scope>NUCLEOTIDE SEQUENCE</scope>
    <source>
        <strain evidence="2">MM171A01418</strain>
        <strain evidence="3">MM171B00623</strain>
    </source>
</reference>
<dbReference type="EMBL" id="MT143852">
    <property type="protein sequence ID" value="QJB03574.1"/>
    <property type="molecule type" value="Genomic_DNA"/>
</dbReference>
<name>A0A6M3LZB0_9ZZZZ</name>
<dbReference type="AlphaFoldDB" id="A0A6M3LZB0"/>
<proteinExistence type="predicted"/>
<organism evidence="2">
    <name type="scientific">viral metagenome</name>
    <dbReference type="NCBI Taxonomy" id="1070528"/>
    <lineage>
        <taxon>unclassified sequences</taxon>
        <taxon>metagenomes</taxon>
        <taxon>organismal metagenomes</taxon>
    </lineage>
</organism>
<accession>A0A6M3LZB0</accession>
<evidence type="ECO:0000313" key="3">
    <source>
        <dbReference type="EMBL" id="QJB03574.1"/>
    </source>
</evidence>
<sequence>MTVEKTHRLKIEIEFISRGFNSLNHDLMMYRANLEASNPFALGKITKFEVEEIKTPESNPASETSRGNDNGVT</sequence>
<dbReference type="EMBL" id="MT143622">
    <property type="protein sequence ID" value="QJA99004.1"/>
    <property type="molecule type" value="Genomic_DNA"/>
</dbReference>
<feature type="compositionally biased region" description="Polar residues" evidence="1">
    <location>
        <begin position="56"/>
        <end position="73"/>
    </location>
</feature>
<evidence type="ECO:0000313" key="2">
    <source>
        <dbReference type="EMBL" id="QJA99004.1"/>
    </source>
</evidence>
<feature type="region of interest" description="Disordered" evidence="1">
    <location>
        <begin position="52"/>
        <end position="73"/>
    </location>
</feature>
<gene>
    <name evidence="2" type="ORF">MM171A01418_0014</name>
    <name evidence="3" type="ORF">MM171B00623_0011</name>
</gene>
<protein>
    <submittedName>
        <fullName evidence="2">Uncharacterized protein</fullName>
    </submittedName>
</protein>